<evidence type="ECO:0000313" key="3">
    <source>
        <dbReference type="Proteomes" id="UP000479000"/>
    </source>
</evidence>
<dbReference type="EMBL" id="CADCXU010013504">
    <property type="protein sequence ID" value="CAB0003470.1"/>
    <property type="molecule type" value="Genomic_DNA"/>
</dbReference>
<feature type="region of interest" description="Disordered" evidence="1">
    <location>
        <begin position="1"/>
        <end position="23"/>
    </location>
</feature>
<name>A0A6H5GMD6_9HEMI</name>
<feature type="compositionally biased region" description="Basic and acidic residues" evidence="1">
    <location>
        <begin position="10"/>
        <end position="23"/>
    </location>
</feature>
<gene>
    <name evidence="2" type="ORF">NTEN_LOCUS8998</name>
</gene>
<organism evidence="2 3">
    <name type="scientific">Nesidiocoris tenuis</name>
    <dbReference type="NCBI Taxonomy" id="355587"/>
    <lineage>
        <taxon>Eukaryota</taxon>
        <taxon>Metazoa</taxon>
        <taxon>Ecdysozoa</taxon>
        <taxon>Arthropoda</taxon>
        <taxon>Hexapoda</taxon>
        <taxon>Insecta</taxon>
        <taxon>Pterygota</taxon>
        <taxon>Neoptera</taxon>
        <taxon>Paraneoptera</taxon>
        <taxon>Hemiptera</taxon>
        <taxon>Heteroptera</taxon>
        <taxon>Panheteroptera</taxon>
        <taxon>Cimicomorpha</taxon>
        <taxon>Miridae</taxon>
        <taxon>Dicyphina</taxon>
        <taxon>Nesidiocoris</taxon>
    </lineage>
</organism>
<proteinExistence type="predicted"/>
<dbReference type="Proteomes" id="UP000479000">
    <property type="component" value="Unassembled WGS sequence"/>
</dbReference>
<evidence type="ECO:0000313" key="2">
    <source>
        <dbReference type="EMBL" id="CAB0003470.1"/>
    </source>
</evidence>
<protein>
    <submittedName>
        <fullName evidence="2">Uncharacterized protein</fullName>
    </submittedName>
</protein>
<dbReference type="AlphaFoldDB" id="A0A6H5GMD6"/>
<evidence type="ECO:0000256" key="1">
    <source>
        <dbReference type="SAM" id="MobiDB-lite"/>
    </source>
</evidence>
<sequence>MIDPQPSSFDRVDFDPEARDASSDRLSTTFATFFPRPLRRSRLKSANHLHQAGPSCNASWDSHESYRDPIGRVQLWEIIAPNPGIGCPIGHTHARVAISIDRGSQKSPKFLSRIMDFRPPPAPYVKQLNDDENKKLLHKVTDSLLAVGQIRCQHQPTSLAETFRTASRSIWLMEMTRSARDMPILWRTELDEMLLGSQSTETFIHLRSCREFFREGWKRKVTVCGSPRLRCSHGRGIKLPKKVRRNERSLLPDRRI</sequence>
<accession>A0A6H5GMD6</accession>
<reference evidence="2 3" key="1">
    <citation type="submission" date="2020-02" db="EMBL/GenBank/DDBJ databases">
        <authorList>
            <person name="Ferguson B K."/>
        </authorList>
    </citation>
    <scope>NUCLEOTIDE SEQUENCE [LARGE SCALE GENOMIC DNA]</scope>
</reference>
<keyword evidence="3" id="KW-1185">Reference proteome</keyword>